<evidence type="ECO:0000313" key="3">
    <source>
        <dbReference type="Proteomes" id="UP000887013"/>
    </source>
</evidence>
<evidence type="ECO:0000256" key="1">
    <source>
        <dbReference type="SAM" id="MobiDB-lite"/>
    </source>
</evidence>
<feature type="region of interest" description="Disordered" evidence="1">
    <location>
        <begin position="124"/>
        <end position="148"/>
    </location>
</feature>
<dbReference type="EMBL" id="BMAW01122105">
    <property type="protein sequence ID" value="GFT97494.1"/>
    <property type="molecule type" value="Genomic_DNA"/>
</dbReference>
<feature type="compositionally biased region" description="Polar residues" evidence="1">
    <location>
        <begin position="137"/>
        <end position="148"/>
    </location>
</feature>
<proteinExistence type="predicted"/>
<dbReference type="AlphaFoldDB" id="A0A8X6PZC2"/>
<name>A0A8X6PZC2_NEPPI</name>
<evidence type="ECO:0000313" key="2">
    <source>
        <dbReference type="EMBL" id="GFT97494.1"/>
    </source>
</evidence>
<dbReference type="Proteomes" id="UP000887013">
    <property type="component" value="Unassembled WGS sequence"/>
</dbReference>
<feature type="compositionally biased region" description="Basic and acidic residues" evidence="1">
    <location>
        <begin position="124"/>
        <end position="134"/>
    </location>
</feature>
<keyword evidence="3" id="KW-1185">Reference proteome</keyword>
<sequence length="148" mass="16614">MLQESSSRMRKCDEDRRKTILLLTVYISKRRREQKLLNNNEQGRCENGLFIATEMKAFVKQRGGVVGEPTISRLIFYASENGRPGEKGGVDLSESALTSLSSIDPVEHLVVQNKTQNFLLSSQEAKDQSRDRLTNPHPVSSTAIHAVK</sequence>
<reference evidence="2" key="1">
    <citation type="submission" date="2020-08" db="EMBL/GenBank/DDBJ databases">
        <title>Multicomponent nature underlies the extraordinary mechanical properties of spider dragline silk.</title>
        <authorList>
            <person name="Kono N."/>
            <person name="Nakamura H."/>
            <person name="Mori M."/>
            <person name="Yoshida Y."/>
            <person name="Ohtoshi R."/>
            <person name="Malay A.D."/>
            <person name="Moran D.A.P."/>
            <person name="Tomita M."/>
            <person name="Numata K."/>
            <person name="Arakawa K."/>
        </authorList>
    </citation>
    <scope>NUCLEOTIDE SEQUENCE</scope>
</reference>
<gene>
    <name evidence="2" type="ORF">NPIL_137921</name>
</gene>
<protein>
    <submittedName>
        <fullName evidence="2">Uncharacterized protein</fullName>
    </submittedName>
</protein>
<organism evidence="2 3">
    <name type="scientific">Nephila pilipes</name>
    <name type="common">Giant wood spider</name>
    <name type="synonym">Nephila maculata</name>
    <dbReference type="NCBI Taxonomy" id="299642"/>
    <lineage>
        <taxon>Eukaryota</taxon>
        <taxon>Metazoa</taxon>
        <taxon>Ecdysozoa</taxon>
        <taxon>Arthropoda</taxon>
        <taxon>Chelicerata</taxon>
        <taxon>Arachnida</taxon>
        <taxon>Araneae</taxon>
        <taxon>Araneomorphae</taxon>
        <taxon>Entelegynae</taxon>
        <taxon>Araneoidea</taxon>
        <taxon>Nephilidae</taxon>
        <taxon>Nephila</taxon>
    </lineage>
</organism>
<accession>A0A8X6PZC2</accession>
<comment type="caution">
    <text evidence="2">The sequence shown here is derived from an EMBL/GenBank/DDBJ whole genome shotgun (WGS) entry which is preliminary data.</text>
</comment>